<evidence type="ECO:0000313" key="2">
    <source>
        <dbReference type="Proteomes" id="UP001497472"/>
    </source>
</evidence>
<evidence type="ECO:0000313" key="1">
    <source>
        <dbReference type="EMBL" id="CAK1548532.1"/>
    </source>
</evidence>
<sequence>MWEGARGRRYRTWARRPALLKPYERRTAGGGRAISQSTDRHRARRLCLLRRTYTGYPFNNTIQWTDCVKTPVY</sequence>
<name>A0AAV1JJD5_9NEOP</name>
<gene>
    <name evidence="1" type="ORF">LNINA_LOCUS7901</name>
</gene>
<dbReference type="AlphaFoldDB" id="A0AAV1JJD5"/>
<reference evidence="1 2" key="1">
    <citation type="submission" date="2023-11" db="EMBL/GenBank/DDBJ databases">
        <authorList>
            <person name="Okamura Y."/>
        </authorList>
    </citation>
    <scope>NUCLEOTIDE SEQUENCE [LARGE SCALE GENOMIC DNA]</scope>
</reference>
<dbReference type="EMBL" id="CAVLEF010000010">
    <property type="protein sequence ID" value="CAK1548532.1"/>
    <property type="molecule type" value="Genomic_DNA"/>
</dbReference>
<accession>A0AAV1JJD5</accession>
<protein>
    <submittedName>
        <fullName evidence="1">Uncharacterized protein</fullName>
    </submittedName>
</protein>
<comment type="caution">
    <text evidence="1">The sequence shown here is derived from an EMBL/GenBank/DDBJ whole genome shotgun (WGS) entry which is preliminary data.</text>
</comment>
<dbReference type="Proteomes" id="UP001497472">
    <property type="component" value="Unassembled WGS sequence"/>
</dbReference>
<keyword evidence="2" id="KW-1185">Reference proteome</keyword>
<organism evidence="1 2">
    <name type="scientific">Leptosia nina</name>
    <dbReference type="NCBI Taxonomy" id="320188"/>
    <lineage>
        <taxon>Eukaryota</taxon>
        <taxon>Metazoa</taxon>
        <taxon>Ecdysozoa</taxon>
        <taxon>Arthropoda</taxon>
        <taxon>Hexapoda</taxon>
        <taxon>Insecta</taxon>
        <taxon>Pterygota</taxon>
        <taxon>Neoptera</taxon>
        <taxon>Endopterygota</taxon>
        <taxon>Lepidoptera</taxon>
        <taxon>Glossata</taxon>
        <taxon>Ditrysia</taxon>
        <taxon>Papilionoidea</taxon>
        <taxon>Pieridae</taxon>
        <taxon>Pierinae</taxon>
        <taxon>Leptosia</taxon>
    </lineage>
</organism>
<proteinExistence type="predicted"/>